<sequence>MAALCPGQDQCSLAIYLSSIQQTVKNFILLVGDIHKSIYFLDGKSMVFN</sequence>
<dbReference type="Proteomes" id="UP000501690">
    <property type="component" value="Linkage Group LG10"/>
</dbReference>
<keyword evidence="2" id="KW-1185">Reference proteome</keyword>
<evidence type="ECO:0000313" key="1">
    <source>
        <dbReference type="EMBL" id="QCE10408.1"/>
    </source>
</evidence>
<proteinExistence type="predicted"/>
<gene>
    <name evidence="1" type="ORF">DEO72_LG10g1638</name>
</gene>
<dbReference type="AlphaFoldDB" id="A0A4D6NAS1"/>
<dbReference type="EMBL" id="CP039354">
    <property type="protein sequence ID" value="QCE10408.1"/>
    <property type="molecule type" value="Genomic_DNA"/>
</dbReference>
<reference evidence="1 2" key="1">
    <citation type="submission" date="2019-04" db="EMBL/GenBank/DDBJ databases">
        <title>An improved genome assembly and genetic linkage map for asparagus bean, Vigna unguiculata ssp. sesquipedialis.</title>
        <authorList>
            <person name="Xia Q."/>
            <person name="Zhang R."/>
            <person name="Dong Y."/>
        </authorList>
    </citation>
    <scope>NUCLEOTIDE SEQUENCE [LARGE SCALE GENOMIC DNA]</scope>
    <source>
        <tissue evidence="1">Leaf</tissue>
    </source>
</reference>
<protein>
    <submittedName>
        <fullName evidence="1">Uncharacterized protein</fullName>
    </submittedName>
</protein>
<name>A0A4D6NAS1_VIGUN</name>
<evidence type="ECO:0000313" key="2">
    <source>
        <dbReference type="Proteomes" id="UP000501690"/>
    </source>
</evidence>
<organism evidence="1 2">
    <name type="scientific">Vigna unguiculata</name>
    <name type="common">Cowpea</name>
    <dbReference type="NCBI Taxonomy" id="3917"/>
    <lineage>
        <taxon>Eukaryota</taxon>
        <taxon>Viridiplantae</taxon>
        <taxon>Streptophyta</taxon>
        <taxon>Embryophyta</taxon>
        <taxon>Tracheophyta</taxon>
        <taxon>Spermatophyta</taxon>
        <taxon>Magnoliopsida</taxon>
        <taxon>eudicotyledons</taxon>
        <taxon>Gunneridae</taxon>
        <taxon>Pentapetalae</taxon>
        <taxon>rosids</taxon>
        <taxon>fabids</taxon>
        <taxon>Fabales</taxon>
        <taxon>Fabaceae</taxon>
        <taxon>Papilionoideae</taxon>
        <taxon>50 kb inversion clade</taxon>
        <taxon>NPAAA clade</taxon>
        <taxon>indigoferoid/millettioid clade</taxon>
        <taxon>Phaseoleae</taxon>
        <taxon>Vigna</taxon>
    </lineage>
</organism>
<accession>A0A4D6NAS1</accession>